<feature type="transmembrane region" description="Helical" evidence="5">
    <location>
        <begin position="179"/>
        <end position="200"/>
    </location>
</feature>
<proteinExistence type="predicted"/>
<evidence type="ECO:0000256" key="3">
    <source>
        <dbReference type="ARBA" id="ARBA00022989"/>
    </source>
</evidence>
<dbReference type="PANTHER" id="PTHR42718:SF42">
    <property type="entry name" value="EXPORT PROTEIN"/>
    <property type="match status" value="1"/>
</dbReference>
<gene>
    <name evidence="7" type="ORF">ETU37_16965</name>
</gene>
<feature type="transmembrane region" description="Helical" evidence="5">
    <location>
        <begin position="277"/>
        <end position="300"/>
    </location>
</feature>
<accession>A0A4V1Z1C8</accession>
<feature type="transmembrane region" description="Helical" evidence="5">
    <location>
        <begin position="347"/>
        <end position="367"/>
    </location>
</feature>
<sequence>MSPTRTACQGTGEPFVRAGTAAGRWVLLAAVLASGMAFLDGSVVNVALPRIGDDLGADVAELQWVVNAYLLTLASLILVGGGLGDRYGRRRVFLVGIAWFGVASLLCAAAQTADQLVLARLVQGIGGALLTPGSLAIIQGSFRPQDRGKAIGQWAGLGGVAAAVGPPLGGWVIEVASWRWIFLANVPLALAIIVIGLRHVPESLDPDAPRGYDVAGSVLGVLALGGVTYALIEVSSPFAVPFGVVGVLALVAFLLVEARSPHPLMPLHLFRSRTFSVANAMTVLVYGALGAMSFFLVLQLQVVVGYAPWQAGLATLPMTLVMLAGSSRSGALAARIGPWLQMSVGPALCGVGAFLLVPVGVGSSYWLDVLPGLTVFSVGLTSLVAPLTTSVMAAAPDRFSGVASGINNAVARTGSLLAVAALPALVGLAGADYARPDVFDAGYERALTICGVLLLVGGAVSFVGLPRRPPSAAGR</sequence>
<evidence type="ECO:0000313" key="7">
    <source>
        <dbReference type="EMBL" id="RYU10456.1"/>
    </source>
</evidence>
<feature type="transmembrane region" description="Helical" evidence="5">
    <location>
        <begin position="25"/>
        <end position="44"/>
    </location>
</feature>
<dbReference type="RefSeq" id="WP_129988540.1">
    <property type="nucleotide sequence ID" value="NZ_SDPU01000030.1"/>
</dbReference>
<dbReference type="GO" id="GO:0005886">
    <property type="term" value="C:plasma membrane"/>
    <property type="evidence" value="ECO:0007669"/>
    <property type="project" value="UniProtKB-SubCell"/>
</dbReference>
<evidence type="ECO:0000256" key="1">
    <source>
        <dbReference type="ARBA" id="ARBA00004651"/>
    </source>
</evidence>
<reference evidence="7 8" key="1">
    <citation type="submission" date="2019-01" db="EMBL/GenBank/DDBJ databases">
        <title>Nocardioides guangzhouensis sp. nov., an actinobacterium isolated from soil.</title>
        <authorList>
            <person name="Fu Y."/>
            <person name="Cai Y."/>
            <person name="Lin Z."/>
            <person name="Chen P."/>
        </authorList>
    </citation>
    <scope>NUCLEOTIDE SEQUENCE [LARGE SCALE GENOMIC DNA]</scope>
    <source>
        <strain evidence="7 8">NBRC 105384</strain>
    </source>
</reference>
<dbReference type="AlphaFoldDB" id="A0A4V1Z1C8"/>
<comment type="subcellular location">
    <subcellularLocation>
        <location evidence="1">Cell membrane</location>
        <topology evidence="1">Multi-pass membrane protein</topology>
    </subcellularLocation>
</comment>
<feature type="transmembrane region" description="Helical" evidence="5">
    <location>
        <begin position="373"/>
        <end position="395"/>
    </location>
</feature>
<organism evidence="7 8">
    <name type="scientific">Nocardioides iriomotensis</name>
    <dbReference type="NCBI Taxonomy" id="715784"/>
    <lineage>
        <taxon>Bacteria</taxon>
        <taxon>Bacillati</taxon>
        <taxon>Actinomycetota</taxon>
        <taxon>Actinomycetes</taxon>
        <taxon>Propionibacteriales</taxon>
        <taxon>Nocardioidaceae</taxon>
        <taxon>Nocardioides</taxon>
    </lineage>
</organism>
<keyword evidence="2 5" id="KW-0812">Transmembrane</keyword>
<dbReference type="Pfam" id="PF07690">
    <property type="entry name" value="MFS_1"/>
    <property type="match status" value="1"/>
</dbReference>
<feature type="domain" description="Major facilitator superfamily (MFS) profile" evidence="6">
    <location>
        <begin position="26"/>
        <end position="469"/>
    </location>
</feature>
<evidence type="ECO:0000256" key="2">
    <source>
        <dbReference type="ARBA" id="ARBA00022692"/>
    </source>
</evidence>
<dbReference type="PANTHER" id="PTHR42718">
    <property type="entry name" value="MAJOR FACILITATOR SUPERFAMILY MULTIDRUG TRANSPORTER MFSC"/>
    <property type="match status" value="1"/>
</dbReference>
<feature type="transmembrane region" description="Helical" evidence="5">
    <location>
        <begin position="416"/>
        <end position="434"/>
    </location>
</feature>
<protein>
    <submittedName>
        <fullName evidence="7">MFS transporter</fullName>
    </submittedName>
</protein>
<dbReference type="InterPro" id="IPR020846">
    <property type="entry name" value="MFS_dom"/>
</dbReference>
<evidence type="ECO:0000259" key="6">
    <source>
        <dbReference type="PROSITE" id="PS50850"/>
    </source>
</evidence>
<feature type="transmembrane region" description="Helical" evidence="5">
    <location>
        <begin position="306"/>
        <end position="326"/>
    </location>
</feature>
<feature type="transmembrane region" description="Helical" evidence="5">
    <location>
        <begin position="212"/>
        <end position="232"/>
    </location>
</feature>
<dbReference type="OrthoDB" id="7375466at2"/>
<dbReference type="InterPro" id="IPR036259">
    <property type="entry name" value="MFS_trans_sf"/>
</dbReference>
<keyword evidence="4 5" id="KW-0472">Membrane</keyword>
<dbReference type="Gene3D" id="1.20.1720.10">
    <property type="entry name" value="Multidrug resistance protein D"/>
    <property type="match status" value="1"/>
</dbReference>
<dbReference type="PROSITE" id="PS50850">
    <property type="entry name" value="MFS"/>
    <property type="match status" value="1"/>
</dbReference>
<feature type="transmembrane region" description="Helical" evidence="5">
    <location>
        <begin position="64"/>
        <end position="83"/>
    </location>
</feature>
<keyword evidence="8" id="KW-1185">Reference proteome</keyword>
<dbReference type="GO" id="GO:0022857">
    <property type="term" value="F:transmembrane transporter activity"/>
    <property type="evidence" value="ECO:0007669"/>
    <property type="project" value="InterPro"/>
</dbReference>
<evidence type="ECO:0000256" key="4">
    <source>
        <dbReference type="ARBA" id="ARBA00023136"/>
    </source>
</evidence>
<feature type="transmembrane region" description="Helical" evidence="5">
    <location>
        <begin position="150"/>
        <end position="173"/>
    </location>
</feature>
<evidence type="ECO:0000256" key="5">
    <source>
        <dbReference type="SAM" id="Phobius"/>
    </source>
</evidence>
<evidence type="ECO:0000313" key="8">
    <source>
        <dbReference type="Proteomes" id="UP000291189"/>
    </source>
</evidence>
<keyword evidence="3 5" id="KW-1133">Transmembrane helix</keyword>
<dbReference type="SUPFAM" id="SSF103473">
    <property type="entry name" value="MFS general substrate transporter"/>
    <property type="match status" value="1"/>
</dbReference>
<feature type="transmembrane region" description="Helical" evidence="5">
    <location>
        <begin position="238"/>
        <end position="256"/>
    </location>
</feature>
<dbReference type="EMBL" id="SDPU01000030">
    <property type="protein sequence ID" value="RYU10456.1"/>
    <property type="molecule type" value="Genomic_DNA"/>
</dbReference>
<dbReference type="Proteomes" id="UP000291189">
    <property type="component" value="Unassembled WGS sequence"/>
</dbReference>
<feature type="transmembrane region" description="Helical" evidence="5">
    <location>
        <begin position="446"/>
        <end position="465"/>
    </location>
</feature>
<dbReference type="Gene3D" id="1.20.1250.20">
    <property type="entry name" value="MFS general substrate transporter like domains"/>
    <property type="match status" value="1"/>
</dbReference>
<feature type="transmembrane region" description="Helical" evidence="5">
    <location>
        <begin position="92"/>
        <end position="111"/>
    </location>
</feature>
<dbReference type="CDD" id="cd17321">
    <property type="entry name" value="MFS_MMR_MDR_like"/>
    <property type="match status" value="1"/>
</dbReference>
<dbReference type="InterPro" id="IPR011701">
    <property type="entry name" value="MFS"/>
</dbReference>
<comment type="caution">
    <text evidence="7">The sequence shown here is derived from an EMBL/GenBank/DDBJ whole genome shotgun (WGS) entry which is preliminary data.</text>
</comment>
<name>A0A4V1Z1C8_9ACTN</name>